<dbReference type="Gene3D" id="1.25.40.10">
    <property type="entry name" value="Tetratricopeptide repeat domain"/>
    <property type="match status" value="3"/>
</dbReference>
<dbReference type="SMART" id="SM00028">
    <property type="entry name" value="TPR"/>
    <property type="match status" value="7"/>
</dbReference>
<evidence type="ECO:0000313" key="4">
    <source>
        <dbReference type="EMBL" id="RFS18991.1"/>
    </source>
</evidence>
<evidence type="ECO:0000256" key="1">
    <source>
        <dbReference type="ARBA" id="ARBA00022737"/>
    </source>
</evidence>
<feature type="repeat" description="TPR" evidence="3">
    <location>
        <begin position="162"/>
        <end position="195"/>
    </location>
</feature>
<dbReference type="EMBL" id="QPMM01000017">
    <property type="protein sequence ID" value="RFS18991.1"/>
    <property type="molecule type" value="Genomic_DNA"/>
</dbReference>
<feature type="repeat" description="TPR" evidence="3">
    <location>
        <begin position="295"/>
        <end position="328"/>
    </location>
</feature>
<evidence type="ECO:0008006" key="6">
    <source>
        <dbReference type="Google" id="ProtNLM"/>
    </source>
</evidence>
<evidence type="ECO:0000256" key="2">
    <source>
        <dbReference type="ARBA" id="ARBA00022803"/>
    </source>
</evidence>
<organism evidence="4 5">
    <name type="scientific">Chitinophaga silvatica</name>
    <dbReference type="NCBI Taxonomy" id="2282649"/>
    <lineage>
        <taxon>Bacteria</taxon>
        <taxon>Pseudomonadati</taxon>
        <taxon>Bacteroidota</taxon>
        <taxon>Chitinophagia</taxon>
        <taxon>Chitinophagales</taxon>
        <taxon>Chitinophagaceae</taxon>
        <taxon>Chitinophaga</taxon>
    </lineage>
</organism>
<dbReference type="PANTHER" id="PTHR44858:SF1">
    <property type="entry name" value="UDP-N-ACETYLGLUCOSAMINE--PEPTIDE N-ACETYLGLUCOSAMINYLTRANSFERASE SPINDLY-RELATED"/>
    <property type="match status" value="1"/>
</dbReference>
<dbReference type="PANTHER" id="PTHR44858">
    <property type="entry name" value="TETRATRICOPEPTIDE REPEAT PROTEIN 6"/>
    <property type="match status" value="1"/>
</dbReference>
<evidence type="ECO:0000256" key="3">
    <source>
        <dbReference type="PROSITE-ProRule" id="PRU00339"/>
    </source>
</evidence>
<dbReference type="Proteomes" id="UP000260644">
    <property type="component" value="Unassembled WGS sequence"/>
</dbReference>
<proteinExistence type="predicted"/>
<dbReference type="Pfam" id="PF13181">
    <property type="entry name" value="TPR_8"/>
    <property type="match status" value="1"/>
</dbReference>
<name>A0A3E1Y2U8_9BACT</name>
<keyword evidence="1" id="KW-0677">Repeat</keyword>
<dbReference type="InterPro" id="IPR011990">
    <property type="entry name" value="TPR-like_helical_dom_sf"/>
</dbReference>
<reference evidence="4 5" key="1">
    <citation type="submission" date="2018-07" db="EMBL/GenBank/DDBJ databases">
        <title>Chitinophaga K2CV101002-2 sp. nov., isolated from a monsoon evergreen broad-leaved forest soil.</title>
        <authorList>
            <person name="Lv Y."/>
        </authorList>
    </citation>
    <scope>NUCLEOTIDE SEQUENCE [LARGE SCALE GENOMIC DNA]</scope>
    <source>
        <strain evidence="4 5">GDMCC 1.1288</strain>
    </source>
</reference>
<sequence>MELEELENLYNEQAYTEVITQLDTWLQENPENSTGWQLLGLSLLEEAKNTSNTDLAIAVYLSAYEAFSKVLDLDPDHLQARLNRAWIGAHEIIEKDTETLSDCSIIIASDNKEAASLALLYRFHLSLMKDEKEAALDDLIAYLEIINNLYTDNLPQLNSARYECFIRVGDLYLQNNNKTLALEYYKQAFENNPFTKRIISIMKVAFLLKDYKFTEQLLPYLFYNTENSESEIAVLLNEIKQLIEAGTADISLCLAYCKASIEYRSYFFGDDYEDSTLQQISTGKKLLTQYQENAAFFSYYIGTALFNIGSYEEACNWFNKALHGNPTPACIIRWYYATYKTTGEFPESWPNNDEASAFEWYLAGMDFSEISNKEFHPGMLKMRRFLYKKSFDCYYNYWNKNIGKADASNLLHYAMCCNNYGITLNESKVYVEAVLVHTIGYNISPFWEQLESRADAYHNIGKLEAAITDRKKILEEYKEVLPLMYYVSIHERLIEDLCALEEHNTALLLYEKILADYNSQIIPQLDTLPAYERDKIVLNIDRIKTGRAFIRTNRSNDLNERIQALETHLTEKPDDSDAYFNLMYLYFDNHQYEHCIGAINNRISIGGIAQLPVISQMKIFYFRGKASLRLSRYQSCITDMQHTLEIMQQGDISDNAPNYKISIFSYLAEANLGIKDYNGCLSYCIQSLNIYAANNWTWDQEVSTIRYLMALAFEGKGDAATCRKMIDLIITYDPGFKPAIEKRKQWGISEKLISGFRHLFAKLKALKQ</sequence>
<dbReference type="RefSeq" id="WP_116978669.1">
    <property type="nucleotide sequence ID" value="NZ_QPMM01000017.1"/>
</dbReference>
<comment type="caution">
    <text evidence="4">The sequence shown here is derived from an EMBL/GenBank/DDBJ whole genome shotgun (WGS) entry which is preliminary data.</text>
</comment>
<dbReference type="PROSITE" id="PS50005">
    <property type="entry name" value="TPR"/>
    <property type="match status" value="2"/>
</dbReference>
<dbReference type="InterPro" id="IPR019734">
    <property type="entry name" value="TPR_rpt"/>
</dbReference>
<accession>A0A3E1Y2U8</accession>
<gene>
    <name evidence="4" type="ORF">DVR12_25655</name>
</gene>
<keyword evidence="2 3" id="KW-0802">TPR repeat</keyword>
<protein>
    <recommendedName>
        <fullName evidence="6">Tetratricopeptide repeat protein</fullName>
    </recommendedName>
</protein>
<dbReference type="AlphaFoldDB" id="A0A3E1Y2U8"/>
<dbReference type="InterPro" id="IPR050498">
    <property type="entry name" value="Ycf3"/>
</dbReference>
<dbReference type="SUPFAM" id="SSF48452">
    <property type="entry name" value="TPR-like"/>
    <property type="match status" value="2"/>
</dbReference>
<keyword evidence="5" id="KW-1185">Reference proteome</keyword>
<dbReference type="SUPFAM" id="SSF81901">
    <property type="entry name" value="HCP-like"/>
    <property type="match status" value="1"/>
</dbReference>
<evidence type="ECO:0000313" key="5">
    <source>
        <dbReference type="Proteomes" id="UP000260644"/>
    </source>
</evidence>
<dbReference type="OrthoDB" id="1391234at2"/>